<comment type="caution">
    <text evidence="1">The sequence shown here is derived from an EMBL/GenBank/DDBJ whole genome shotgun (WGS) entry which is preliminary data.</text>
</comment>
<evidence type="ECO:0000313" key="2">
    <source>
        <dbReference type="Proteomes" id="UP001295794"/>
    </source>
</evidence>
<gene>
    <name evidence="1" type="ORF">MYCIT1_LOCUS22790</name>
</gene>
<name>A0AAD2HHM9_9AGAR</name>
<organism evidence="1 2">
    <name type="scientific">Mycena citricolor</name>
    <dbReference type="NCBI Taxonomy" id="2018698"/>
    <lineage>
        <taxon>Eukaryota</taxon>
        <taxon>Fungi</taxon>
        <taxon>Dikarya</taxon>
        <taxon>Basidiomycota</taxon>
        <taxon>Agaricomycotina</taxon>
        <taxon>Agaricomycetes</taxon>
        <taxon>Agaricomycetidae</taxon>
        <taxon>Agaricales</taxon>
        <taxon>Marasmiineae</taxon>
        <taxon>Mycenaceae</taxon>
        <taxon>Mycena</taxon>
    </lineage>
</organism>
<protein>
    <recommendedName>
        <fullName evidence="3">HAT C-terminal dimerisation domain-containing protein</fullName>
    </recommendedName>
</protein>
<reference evidence="1" key="1">
    <citation type="submission" date="2023-11" db="EMBL/GenBank/DDBJ databases">
        <authorList>
            <person name="De Vega J J."/>
            <person name="De Vega J J."/>
        </authorList>
    </citation>
    <scope>NUCLEOTIDE SEQUENCE</scope>
</reference>
<accession>A0AAD2HHM9</accession>
<dbReference type="EMBL" id="CAVNYO010000405">
    <property type="protein sequence ID" value="CAK5275191.1"/>
    <property type="molecule type" value="Genomic_DNA"/>
</dbReference>
<dbReference type="AlphaFoldDB" id="A0AAD2HHM9"/>
<sequence length="160" mass="18116">MREISPSSTGNRQLLNALSSIRAAAKAGLEKLEVYYTKARGCQFNMIATLLHPSLGISWFKTYDPGSVDAAKILFEHAFESYNIRYNEEQAAKDSDMSMPSMSAKLSSHTSGLLDQICEYNDEDECMEEVDSDLESFWKVFRKYGRGSRDDPLAWWKACC</sequence>
<evidence type="ECO:0000313" key="1">
    <source>
        <dbReference type="EMBL" id="CAK5275191.1"/>
    </source>
</evidence>
<keyword evidence="2" id="KW-1185">Reference proteome</keyword>
<evidence type="ECO:0008006" key="3">
    <source>
        <dbReference type="Google" id="ProtNLM"/>
    </source>
</evidence>
<dbReference type="Proteomes" id="UP001295794">
    <property type="component" value="Unassembled WGS sequence"/>
</dbReference>
<proteinExistence type="predicted"/>